<proteinExistence type="predicted"/>
<feature type="compositionally biased region" description="Basic and acidic residues" evidence="1">
    <location>
        <begin position="168"/>
        <end position="177"/>
    </location>
</feature>
<evidence type="ECO:0000313" key="2">
    <source>
        <dbReference type="EMBL" id="KAJ8784076.1"/>
    </source>
</evidence>
<feature type="compositionally biased region" description="Polar residues" evidence="1">
    <location>
        <begin position="88"/>
        <end position="99"/>
    </location>
</feature>
<feature type="region of interest" description="Disordered" evidence="1">
    <location>
        <begin position="1"/>
        <end position="204"/>
    </location>
</feature>
<accession>A0AB34GUB9</accession>
<keyword evidence="3" id="KW-1185">Reference proteome</keyword>
<dbReference type="AlphaFoldDB" id="A0AB34GUB9"/>
<dbReference type="EMBL" id="JAIQCJ010002072">
    <property type="protein sequence ID" value="KAJ8784076.1"/>
    <property type="molecule type" value="Genomic_DNA"/>
</dbReference>
<name>A0AB34GUB9_ESCRO</name>
<comment type="caution">
    <text evidence="2">The sequence shown here is derived from an EMBL/GenBank/DDBJ whole genome shotgun (WGS) entry which is preliminary data.</text>
</comment>
<gene>
    <name evidence="2" type="ORF">J1605_008576</name>
</gene>
<sequence length="291" mass="30484">MGGPTLGCVSTQPRHPNAQRISGPEEALGKDVSTSPGTAGTTSPPPEDVGLASFGPSLRPPAESDSVSFPPRSQPHEASRSFRGGSDTGTSVLTCAQTTRGRRLALPQCQLAARAQEAPEEAGRGGTGAGLPRPGPVPCAGPGQAPLHLPSSSSSPPEVGHQKGSPGSKDKLHEQRSSWKANAGCSRKPTKTGPASTDSLEPPWRDGKRPFIQDTCLCECFLNLGPWVQQLDQGGHREPIWTCLSAKMTVSPRGKTAAPTLPRSVLHNVTSVQWGFLPPLRFLLPTPATLQ</sequence>
<organism evidence="2 3">
    <name type="scientific">Eschrichtius robustus</name>
    <name type="common">California gray whale</name>
    <name type="synonym">Eschrichtius gibbosus</name>
    <dbReference type="NCBI Taxonomy" id="9764"/>
    <lineage>
        <taxon>Eukaryota</taxon>
        <taxon>Metazoa</taxon>
        <taxon>Chordata</taxon>
        <taxon>Craniata</taxon>
        <taxon>Vertebrata</taxon>
        <taxon>Euteleostomi</taxon>
        <taxon>Mammalia</taxon>
        <taxon>Eutheria</taxon>
        <taxon>Laurasiatheria</taxon>
        <taxon>Artiodactyla</taxon>
        <taxon>Whippomorpha</taxon>
        <taxon>Cetacea</taxon>
        <taxon>Mysticeti</taxon>
        <taxon>Eschrichtiidae</taxon>
        <taxon>Eschrichtius</taxon>
    </lineage>
</organism>
<feature type="compositionally biased region" description="Low complexity" evidence="1">
    <location>
        <begin position="33"/>
        <end position="42"/>
    </location>
</feature>
<reference evidence="2 3" key="1">
    <citation type="submission" date="2022-11" db="EMBL/GenBank/DDBJ databases">
        <title>Whole genome sequence of Eschrichtius robustus ER-17-0199.</title>
        <authorList>
            <person name="Bruniche-Olsen A."/>
            <person name="Black A.N."/>
            <person name="Fields C.J."/>
            <person name="Walden K."/>
            <person name="Dewoody J.A."/>
        </authorList>
    </citation>
    <scope>NUCLEOTIDE SEQUENCE [LARGE SCALE GENOMIC DNA]</scope>
    <source>
        <strain evidence="2">ER-17-0199</strain>
        <tissue evidence="2">Blubber</tissue>
    </source>
</reference>
<protein>
    <submittedName>
        <fullName evidence="2">Uncharacterized protein</fullName>
    </submittedName>
</protein>
<evidence type="ECO:0000256" key="1">
    <source>
        <dbReference type="SAM" id="MobiDB-lite"/>
    </source>
</evidence>
<dbReference type="Proteomes" id="UP001159641">
    <property type="component" value="Unassembled WGS sequence"/>
</dbReference>
<evidence type="ECO:0000313" key="3">
    <source>
        <dbReference type="Proteomes" id="UP001159641"/>
    </source>
</evidence>